<keyword evidence="2" id="KW-1185">Reference proteome</keyword>
<organism evidence="3">
    <name type="scientific">Gongylonema pulchrum</name>
    <dbReference type="NCBI Taxonomy" id="637853"/>
    <lineage>
        <taxon>Eukaryota</taxon>
        <taxon>Metazoa</taxon>
        <taxon>Ecdysozoa</taxon>
        <taxon>Nematoda</taxon>
        <taxon>Chromadorea</taxon>
        <taxon>Rhabditida</taxon>
        <taxon>Spirurina</taxon>
        <taxon>Spiruromorpha</taxon>
        <taxon>Spiruroidea</taxon>
        <taxon>Gongylonematidae</taxon>
        <taxon>Gongylonema</taxon>
    </lineage>
</organism>
<accession>A0A183DZT2</accession>
<dbReference type="Proteomes" id="UP000271098">
    <property type="component" value="Unassembled WGS sequence"/>
</dbReference>
<name>A0A183DZT2_9BILA</name>
<evidence type="ECO:0000313" key="1">
    <source>
        <dbReference type="EMBL" id="VDN23793.1"/>
    </source>
</evidence>
<gene>
    <name evidence="1" type="ORF">GPUH_LOCUS14223</name>
</gene>
<protein>
    <submittedName>
        <fullName evidence="3">Endo/exonuclease/phosphatase domain-containing protein</fullName>
    </submittedName>
</protein>
<dbReference type="WBParaSite" id="GPUH_0001424101-mRNA-1">
    <property type="protein sequence ID" value="GPUH_0001424101-mRNA-1"/>
    <property type="gene ID" value="GPUH_0001424101"/>
</dbReference>
<reference evidence="3" key="1">
    <citation type="submission" date="2016-06" db="UniProtKB">
        <authorList>
            <consortium name="WormBaseParasite"/>
        </authorList>
    </citation>
    <scope>IDENTIFICATION</scope>
</reference>
<dbReference type="Gene3D" id="3.60.10.10">
    <property type="entry name" value="Endonuclease/exonuclease/phosphatase"/>
    <property type="match status" value="1"/>
</dbReference>
<dbReference type="InterPro" id="IPR036691">
    <property type="entry name" value="Endo/exonu/phosph_ase_sf"/>
</dbReference>
<sequence>MQSSAKHRGQIENDAIYTASDAILLGETWAMHADEINISGYKTVARVDCTRQARRACGACYLLSQRLLSDVRDPAYIRIGENEDWVDAAVLKLRHVLIAGAYANPRVTVGTIRSFLERCSAEEEPKLILGDFNHNIIEAANSRFKETVEGFGLKIWNVNVPNENITLDLVVSNFSISHGTYVSLTSFRQPIWDRYDV</sequence>
<dbReference type="AlphaFoldDB" id="A0A183DZT2"/>
<reference evidence="1 2" key="2">
    <citation type="submission" date="2018-11" db="EMBL/GenBank/DDBJ databases">
        <authorList>
            <consortium name="Pathogen Informatics"/>
        </authorList>
    </citation>
    <scope>NUCLEOTIDE SEQUENCE [LARGE SCALE GENOMIC DNA]</scope>
</reference>
<dbReference type="EMBL" id="UYRT01081034">
    <property type="protein sequence ID" value="VDN23793.1"/>
    <property type="molecule type" value="Genomic_DNA"/>
</dbReference>
<dbReference type="SUPFAM" id="SSF56219">
    <property type="entry name" value="DNase I-like"/>
    <property type="match status" value="1"/>
</dbReference>
<proteinExistence type="predicted"/>
<evidence type="ECO:0000313" key="2">
    <source>
        <dbReference type="Proteomes" id="UP000271098"/>
    </source>
</evidence>
<evidence type="ECO:0000313" key="3">
    <source>
        <dbReference type="WBParaSite" id="GPUH_0001424101-mRNA-1"/>
    </source>
</evidence>